<name>A0A6B8KLQ9_9HYPH</name>
<organism evidence="2 3">
    <name type="scientific">Methylocystis heyeri</name>
    <dbReference type="NCBI Taxonomy" id="391905"/>
    <lineage>
        <taxon>Bacteria</taxon>
        <taxon>Pseudomonadati</taxon>
        <taxon>Pseudomonadota</taxon>
        <taxon>Alphaproteobacteria</taxon>
        <taxon>Hyphomicrobiales</taxon>
        <taxon>Methylocystaceae</taxon>
        <taxon>Methylocystis</taxon>
    </lineage>
</organism>
<dbReference type="AlphaFoldDB" id="A0A6B8KLQ9"/>
<dbReference type="GO" id="GO:0032259">
    <property type="term" value="P:methylation"/>
    <property type="evidence" value="ECO:0007669"/>
    <property type="project" value="UniProtKB-KW"/>
</dbReference>
<evidence type="ECO:0000259" key="1">
    <source>
        <dbReference type="Pfam" id="PF08241"/>
    </source>
</evidence>
<keyword evidence="2" id="KW-0489">Methyltransferase</keyword>
<dbReference type="SUPFAM" id="SSF53335">
    <property type="entry name" value="S-adenosyl-L-methionine-dependent methyltransferases"/>
    <property type="match status" value="1"/>
</dbReference>
<accession>A0A6B8KLQ9</accession>
<protein>
    <submittedName>
        <fullName evidence="2">Methyltransferase domain-containing protein</fullName>
    </submittedName>
</protein>
<dbReference type="InterPro" id="IPR013216">
    <property type="entry name" value="Methyltransf_11"/>
</dbReference>
<evidence type="ECO:0000313" key="2">
    <source>
        <dbReference type="EMBL" id="QGM47860.1"/>
    </source>
</evidence>
<dbReference type="EMBL" id="CP046052">
    <property type="protein sequence ID" value="QGM47860.1"/>
    <property type="molecule type" value="Genomic_DNA"/>
</dbReference>
<sequence>MASLIASLQNYFRKRRNGRLSGLIDLLARRLNRPVRILDVGGRPVFWETVETSNIEEITLVNIEAVDLSGKETRFPMEALNANALDLSKFAGGKFDLVVSNSVIEHLGSWSNIKLCAREMRSVADCGYVQTPSFWFPVEQHFMIPVFHWLPNQLRVILLPYLPRAGYEDAKSLDCARDYIEEINLLTGREMAFLFPDARIDREKLLFFTKSYVAVWDAAA</sequence>
<feature type="domain" description="Methyltransferase type 11" evidence="1">
    <location>
        <begin position="57"/>
        <end position="123"/>
    </location>
</feature>
<dbReference type="RefSeq" id="WP_136494507.1">
    <property type="nucleotide sequence ID" value="NZ_CP046052.1"/>
</dbReference>
<keyword evidence="3" id="KW-1185">Reference proteome</keyword>
<dbReference type="Gene3D" id="3.40.50.150">
    <property type="entry name" value="Vaccinia Virus protein VP39"/>
    <property type="match status" value="1"/>
</dbReference>
<dbReference type="InterPro" id="IPR029063">
    <property type="entry name" value="SAM-dependent_MTases_sf"/>
</dbReference>
<dbReference type="Proteomes" id="UP000309061">
    <property type="component" value="Chromosome"/>
</dbReference>
<dbReference type="KEGG" id="mhey:H2LOC_020470"/>
<dbReference type="GO" id="GO:0008757">
    <property type="term" value="F:S-adenosylmethionine-dependent methyltransferase activity"/>
    <property type="evidence" value="ECO:0007669"/>
    <property type="project" value="InterPro"/>
</dbReference>
<gene>
    <name evidence="2" type="ORF">H2LOC_020470</name>
</gene>
<proteinExistence type="predicted"/>
<dbReference type="OrthoDB" id="7260171at2"/>
<evidence type="ECO:0000313" key="3">
    <source>
        <dbReference type="Proteomes" id="UP000309061"/>
    </source>
</evidence>
<dbReference type="Pfam" id="PF08241">
    <property type="entry name" value="Methyltransf_11"/>
    <property type="match status" value="1"/>
</dbReference>
<keyword evidence="2" id="KW-0808">Transferase</keyword>
<reference evidence="2 3" key="1">
    <citation type="submission" date="2019-11" db="EMBL/GenBank/DDBJ databases">
        <title>The genome sequence of Methylocystis heyeri.</title>
        <authorList>
            <person name="Oshkin I.Y."/>
            <person name="Miroshnikov K."/>
            <person name="Dedysh S.N."/>
        </authorList>
    </citation>
    <scope>NUCLEOTIDE SEQUENCE [LARGE SCALE GENOMIC DNA]</scope>
    <source>
        <strain evidence="2 3">H2</strain>
    </source>
</reference>